<comment type="similarity">
    <text evidence="1">Belongs to the protein-tyrosine phosphatase family.</text>
</comment>
<dbReference type="InterPro" id="IPR026893">
    <property type="entry name" value="Tyr/Ser_Pase_IphP-type"/>
</dbReference>
<evidence type="ECO:0000313" key="4">
    <source>
        <dbReference type="Proteomes" id="UP000535543"/>
    </source>
</evidence>
<reference evidence="3 4" key="2">
    <citation type="submission" date="2020-06" db="EMBL/GenBank/DDBJ databases">
        <title>Antribacter stalactiti gen. nov., sp. nov., a new member of the family Nacardiaceae isolated from a cave.</title>
        <authorList>
            <person name="Kim I.S."/>
        </authorList>
    </citation>
    <scope>NUCLEOTIDE SEQUENCE [LARGE SCALE GENOMIC DNA]</scope>
    <source>
        <strain evidence="3 4">YC2-7</strain>
    </source>
</reference>
<gene>
    <name evidence="3" type="ORF">FGL95_02815</name>
</gene>
<protein>
    <submittedName>
        <fullName evidence="3">Tyrosine-protein phosphatase</fullName>
    </submittedName>
</protein>
<comment type="caution">
    <text evidence="3">The sequence shown here is derived from an EMBL/GenBank/DDBJ whole genome shotgun (WGS) entry which is preliminary data.</text>
</comment>
<feature type="domain" description="Tyrosine specific protein phosphatases" evidence="2">
    <location>
        <begin position="126"/>
        <end position="186"/>
    </location>
</feature>
<dbReference type="EMBL" id="VCQU01000001">
    <property type="protein sequence ID" value="NMN93965.1"/>
    <property type="molecule type" value="Genomic_DNA"/>
</dbReference>
<dbReference type="PANTHER" id="PTHR31126">
    <property type="entry name" value="TYROSINE-PROTEIN PHOSPHATASE"/>
    <property type="match status" value="1"/>
</dbReference>
<organism evidence="3 4">
    <name type="scientific">Antrihabitans stalactiti</name>
    <dbReference type="NCBI Taxonomy" id="2584121"/>
    <lineage>
        <taxon>Bacteria</taxon>
        <taxon>Bacillati</taxon>
        <taxon>Actinomycetota</taxon>
        <taxon>Actinomycetes</taxon>
        <taxon>Mycobacteriales</taxon>
        <taxon>Nocardiaceae</taxon>
        <taxon>Antrihabitans</taxon>
    </lineage>
</organism>
<proteinExistence type="inferred from homology"/>
<sequence>MVDQFRLSGAWNFRDLGGLRADDGRALKPGVVFRSSELCALDDDGRSALLELGVTEVVDLRGTNEVAYNGADALPDGVTLHAKPVHDDENKAAAPHEQPQKLTPEVAEAALEHAYTRFPALEGGQRALAHAIRLAADTDGGVLIHCAAGKDRAGWIIAAFLRAAGISADDILADYLRSNDAIAPLRAVVVARNGDLTQVSDKVLGVHEDFIRAAWDVVDRDYGGFDNYLDTIGIDADVLARLRARLLD</sequence>
<dbReference type="Gene3D" id="3.90.190.10">
    <property type="entry name" value="Protein tyrosine phosphatase superfamily"/>
    <property type="match status" value="1"/>
</dbReference>
<dbReference type="GO" id="GO:0004721">
    <property type="term" value="F:phosphoprotein phosphatase activity"/>
    <property type="evidence" value="ECO:0007669"/>
    <property type="project" value="InterPro"/>
</dbReference>
<name>A0A848K4A6_9NOCA</name>
<dbReference type="SUPFAM" id="SSF52799">
    <property type="entry name" value="(Phosphotyrosine protein) phosphatases II"/>
    <property type="match status" value="1"/>
</dbReference>
<dbReference type="InterPro" id="IPR000387">
    <property type="entry name" value="Tyr_Pase_dom"/>
</dbReference>
<reference evidence="3 4" key="1">
    <citation type="submission" date="2019-05" db="EMBL/GenBank/DDBJ databases">
        <authorList>
            <person name="Lee S.D."/>
        </authorList>
    </citation>
    <scope>NUCLEOTIDE SEQUENCE [LARGE SCALE GENOMIC DNA]</scope>
    <source>
        <strain evidence="3 4">YC2-7</strain>
    </source>
</reference>
<dbReference type="PROSITE" id="PS50056">
    <property type="entry name" value="TYR_PHOSPHATASE_2"/>
    <property type="match status" value="1"/>
</dbReference>
<evidence type="ECO:0000259" key="2">
    <source>
        <dbReference type="PROSITE" id="PS50056"/>
    </source>
</evidence>
<keyword evidence="4" id="KW-1185">Reference proteome</keyword>
<accession>A0A848K4A6</accession>
<dbReference type="Pfam" id="PF13350">
    <property type="entry name" value="Y_phosphatase3"/>
    <property type="match status" value="1"/>
</dbReference>
<dbReference type="InterPro" id="IPR029021">
    <property type="entry name" value="Prot-tyrosine_phosphatase-like"/>
</dbReference>
<dbReference type="AlphaFoldDB" id="A0A848K4A6"/>
<dbReference type="Proteomes" id="UP000535543">
    <property type="component" value="Unassembled WGS sequence"/>
</dbReference>
<evidence type="ECO:0000256" key="1">
    <source>
        <dbReference type="ARBA" id="ARBA00009580"/>
    </source>
</evidence>
<evidence type="ECO:0000313" key="3">
    <source>
        <dbReference type="EMBL" id="NMN93965.1"/>
    </source>
</evidence>
<dbReference type="PANTHER" id="PTHR31126:SF1">
    <property type="entry name" value="TYROSINE SPECIFIC PROTEIN PHOSPHATASES DOMAIN-CONTAINING PROTEIN"/>
    <property type="match status" value="1"/>
</dbReference>